<dbReference type="OrthoDB" id="178147at2"/>
<dbReference type="EMBL" id="FUYE01000002">
    <property type="protein sequence ID" value="SKA82247.1"/>
    <property type="molecule type" value="Genomic_DNA"/>
</dbReference>
<dbReference type="STRING" id="48467.SAMN02745166_00883"/>
<dbReference type="Proteomes" id="UP000190774">
    <property type="component" value="Unassembled WGS sequence"/>
</dbReference>
<dbReference type="AlphaFoldDB" id="A0A1T4WYK7"/>
<evidence type="ECO:0000313" key="2">
    <source>
        <dbReference type="Proteomes" id="UP000190774"/>
    </source>
</evidence>
<accession>A0A1T4WYK7</accession>
<reference evidence="2" key="1">
    <citation type="submission" date="2017-02" db="EMBL/GenBank/DDBJ databases">
        <authorList>
            <person name="Varghese N."/>
            <person name="Submissions S."/>
        </authorList>
    </citation>
    <scope>NUCLEOTIDE SEQUENCE [LARGE SCALE GENOMIC DNA]</scope>
    <source>
        <strain evidence="2">ATCC 700200</strain>
    </source>
</reference>
<sequence>MTPFYRDDAIRQRLIEFLGGETLDQVSAAYLTHSDRHQYQRSQLRPPRELDWFLERDLDIARSLADSRSLIFHLDIEYVNFDFHASAHVDAARAFEIQEPVVKTIECLLLGWGIRPLHILTGQGHHFVWRVERPGDLAGRLEGLDPAPELRAECVNAVPSAFADQISEGAQAAFAAQSLVMEYVAQRIKQEASPLMDIPVEITAVHVGPGKTGTREIVSVDISEYGDPLYARMIRQPFTYYLKPWMQGLADDPEVKSQIPLVRVVPLHEMDVHLALQVRQNEADVRDLARRACVRIPDQSHGTAKLVDEYLTSPLRRFHEFFYSDQHDPRDRWPETYDHTPPGLLPPCMRALVEDPNDRLLKPAGMQLITRSLLARGWHPRHIAGFIRSKFENPAYGWGVDWMDYNAAIRADFYTRIFAGLRAMGLDELIDFNCISTREKGFCHSPADAGACLAPLRQTLLTHPML</sequence>
<organism evidence="1 2">
    <name type="scientific">Prosthecobacter debontii</name>
    <dbReference type="NCBI Taxonomy" id="48467"/>
    <lineage>
        <taxon>Bacteria</taxon>
        <taxon>Pseudomonadati</taxon>
        <taxon>Verrucomicrobiota</taxon>
        <taxon>Verrucomicrobiia</taxon>
        <taxon>Verrucomicrobiales</taxon>
        <taxon>Verrucomicrobiaceae</taxon>
        <taxon>Prosthecobacter</taxon>
    </lineage>
</organism>
<protein>
    <submittedName>
        <fullName evidence="1">Uncharacterized protein</fullName>
    </submittedName>
</protein>
<evidence type="ECO:0000313" key="1">
    <source>
        <dbReference type="EMBL" id="SKA82247.1"/>
    </source>
</evidence>
<keyword evidence="2" id="KW-1185">Reference proteome</keyword>
<dbReference type="RefSeq" id="WP_078812078.1">
    <property type="nucleotide sequence ID" value="NZ_FUYE01000002.1"/>
</dbReference>
<proteinExistence type="predicted"/>
<gene>
    <name evidence="1" type="ORF">SAMN02745166_00883</name>
</gene>
<name>A0A1T4WYK7_9BACT</name>